<dbReference type="GO" id="GO:0008017">
    <property type="term" value="F:microtubule binding"/>
    <property type="evidence" value="ECO:0007669"/>
    <property type="project" value="TreeGrafter"/>
</dbReference>
<dbReference type="GO" id="GO:0051015">
    <property type="term" value="F:actin filament binding"/>
    <property type="evidence" value="ECO:0007669"/>
    <property type="project" value="TreeGrafter"/>
</dbReference>
<dbReference type="Gene3D" id="1.10.418.10">
    <property type="entry name" value="Calponin-like domain"/>
    <property type="match status" value="1"/>
</dbReference>
<feature type="compositionally biased region" description="Polar residues" evidence="1">
    <location>
        <begin position="254"/>
        <end position="297"/>
    </location>
</feature>
<feature type="compositionally biased region" description="Polar residues" evidence="1">
    <location>
        <begin position="233"/>
        <end position="244"/>
    </location>
</feature>
<feature type="compositionally biased region" description="Basic and acidic residues" evidence="1">
    <location>
        <begin position="629"/>
        <end position="641"/>
    </location>
</feature>
<feature type="compositionally biased region" description="Low complexity" evidence="1">
    <location>
        <begin position="590"/>
        <end position="600"/>
    </location>
</feature>
<name>A0A8T2PET9_9TELE</name>
<evidence type="ECO:0000313" key="3">
    <source>
        <dbReference type="Proteomes" id="UP000824540"/>
    </source>
</evidence>
<dbReference type="GO" id="GO:0035371">
    <property type="term" value="C:microtubule plus-end"/>
    <property type="evidence" value="ECO:0007669"/>
    <property type="project" value="TreeGrafter"/>
</dbReference>
<dbReference type="PANTHER" id="PTHR46756">
    <property type="entry name" value="TRANSGELIN"/>
    <property type="match status" value="1"/>
</dbReference>
<feature type="compositionally biased region" description="Low complexity" evidence="1">
    <location>
        <begin position="664"/>
        <end position="677"/>
    </location>
</feature>
<sequence>MFETDDLVLRKNEKNFVLCLLEVARRASRFGMAAPILIQLEQEIEEEIREELDLPQEETPLPKPQRRMSDFKNLDEMSSKQAGLQRPATPMHEIKTRLTPCSDGQGGMPATLLLSRTQSPLPPVHWIPSRSSKPDGLIITPSPRSSSTPGSGTQVARELRPSTPSHHRERSATPSRRPSPFDGRDISPHSASNRPGRGVTRASLSLRLTSSLPRPVQPSPASQPEPQRPKTPQICQRNLNQLTLPPQPAEDNRLAQSWTKSQFSSKLRRSATPNLRNTEAQNRGPSLGKTQEQSGCGLTRTTIPARCCSPIKNINPVPKQVSVNIQPDENNRSPPEGLDWIRSFSPAKQVKDEAWGKLQVRSFSPVWADSRGSATVEQTLQNKSTPDSGQATPLSESVFNGEAARMEKGGMRNLTQDASRFTVNQEGPCQRATVCISVTEPENLGGDAPDSHELVIKDKEDDGGLERGCLFTPPPISPAQEARLYRSLEHEILSNLQLLGMESEDDDSAEDTYETGIPEASQNRRKHPSGDLPNFSMSRQPFSNQQDDAEGTFASVSNCNNPNRVTSELSMGKRPDSRVDVESWVATLPRSSTSTQAQTSRQKEVGLVNPRVSKPSETSSWSSMGSSMELKETTDPERPRDKWCKISAEATNLEAPVSLEAPETSSTTSSMGSTAESPIKPRIPSFKQKRALKKPERVPSIYKLKLRPRVRPRRDHRPEKKPSKIPTPLSYRRGQTGRNSLRSKKTSGRASTSDHQDSPHAPLRPCTAEGDLGTKGDAWHPQCGSRRPKFTETKLQVEQMLGDIEQESWV</sequence>
<dbReference type="InterPro" id="IPR036872">
    <property type="entry name" value="CH_dom_sf"/>
</dbReference>
<gene>
    <name evidence="2" type="ORF">JZ751_023114</name>
</gene>
<feature type="region of interest" description="Disordered" evidence="1">
    <location>
        <begin position="120"/>
        <end position="297"/>
    </location>
</feature>
<dbReference type="SUPFAM" id="SSF47576">
    <property type="entry name" value="Calponin-homology domain, CH-domain"/>
    <property type="match status" value="1"/>
</dbReference>
<evidence type="ECO:0000313" key="2">
    <source>
        <dbReference type="EMBL" id="KAG9351863.1"/>
    </source>
</evidence>
<dbReference type="EMBL" id="JAFBMS010000006">
    <property type="protein sequence ID" value="KAG9351863.1"/>
    <property type="molecule type" value="Genomic_DNA"/>
</dbReference>
<feature type="compositionally biased region" description="Basic residues" evidence="1">
    <location>
        <begin position="704"/>
        <end position="715"/>
    </location>
</feature>
<feature type="compositionally biased region" description="Polar residues" evidence="1">
    <location>
        <begin position="554"/>
        <end position="569"/>
    </location>
</feature>
<dbReference type="GO" id="GO:0031110">
    <property type="term" value="P:regulation of microtubule polymerization or depolymerization"/>
    <property type="evidence" value="ECO:0007669"/>
    <property type="project" value="TreeGrafter"/>
</dbReference>
<dbReference type="GO" id="GO:0051764">
    <property type="term" value="P:actin crosslink formation"/>
    <property type="evidence" value="ECO:0007669"/>
    <property type="project" value="TreeGrafter"/>
</dbReference>
<feature type="compositionally biased region" description="Acidic residues" evidence="1">
    <location>
        <begin position="503"/>
        <end position="513"/>
    </location>
</feature>
<feature type="region of interest" description="Disordered" evidence="1">
    <location>
        <begin position="654"/>
        <end position="786"/>
    </location>
</feature>
<dbReference type="GO" id="GO:1904825">
    <property type="term" value="P:protein localization to microtubule plus-end"/>
    <property type="evidence" value="ECO:0007669"/>
    <property type="project" value="TreeGrafter"/>
</dbReference>
<evidence type="ECO:0008006" key="4">
    <source>
        <dbReference type="Google" id="ProtNLM"/>
    </source>
</evidence>
<proteinExistence type="predicted"/>
<feature type="compositionally biased region" description="Low complexity" evidence="1">
    <location>
        <begin position="616"/>
        <end position="627"/>
    </location>
</feature>
<protein>
    <recommendedName>
        <fullName evidence="4">GAS2-like protein 2</fullName>
    </recommendedName>
</protein>
<reference evidence="2" key="1">
    <citation type="thesis" date="2021" institute="BYU ScholarsArchive" country="Provo, UT, USA">
        <title>Applications of and Algorithms for Genome Assembly and Genomic Analyses with an Emphasis on Marine Teleosts.</title>
        <authorList>
            <person name="Pickett B.D."/>
        </authorList>
    </citation>
    <scope>NUCLEOTIDE SEQUENCE</scope>
    <source>
        <strain evidence="2">HI-2016</strain>
    </source>
</reference>
<dbReference type="OrthoDB" id="206130at2759"/>
<accession>A0A8T2PET9</accession>
<dbReference type="GO" id="GO:0005884">
    <property type="term" value="C:actin filament"/>
    <property type="evidence" value="ECO:0007669"/>
    <property type="project" value="TreeGrafter"/>
</dbReference>
<organism evidence="2 3">
    <name type="scientific">Albula glossodonta</name>
    <name type="common">roundjaw bonefish</name>
    <dbReference type="NCBI Taxonomy" id="121402"/>
    <lineage>
        <taxon>Eukaryota</taxon>
        <taxon>Metazoa</taxon>
        <taxon>Chordata</taxon>
        <taxon>Craniata</taxon>
        <taxon>Vertebrata</taxon>
        <taxon>Euteleostomi</taxon>
        <taxon>Actinopterygii</taxon>
        <taxon>Neopterygii</taxon>
        <taxon>Teleostei</taxon>
        <taxon>Albuliformes</taxon>
        <taxon>Albulidae</taxon>
        <taxon>Albula</taxon>
    </lineage>
</organism>
<feature type="compositionally biased region" description="Basic and acidic residues" evidence="1">
    <location>
        <begin position="571"/>
        <end position="581"/>
    </location>
</feature>
<dbReference type="GO" id="GO:0005737">
    <property type="term" value="C:cytoplasm"/>
    <property type="evidence" value="ECO:0007669"/>
    <property type="project" value="TreeGrafter"/>
</dbReference>
<feature type="compositionally biased region" description="Low complexity" evidence="1">
    <location>
        <begin position="140"/>
        <end position="153"/>
    </location>
</feature>
<dbReference type="GO" id="GO:0008093">
    <property type="term" value="F:cytoskeletal anchor activity"/>
    <property type="evidence" value="ECO:0007669"/>
    <property type="project" value="TreeGrafter"/>
</dbReference>
<feature type="compositionally biased region" description="Polar residues" evidence="1">
    <location>
        <begin position="535"/>
        <end position="546"/>
    </location>
</feature>
<dbReference type="AlphaFoldDB" id="A0A8T2PET9"/>
<dbReference type="GO" id="GO:0001578">
    <property type="term" value="P:microtubule bundle formation"/>
    <property type="evidence" value="ECO:0007669"/>
    <property type="project" value="TreeGrafter"/>
</dbReference>
<keyword evidence="3" id="KW-1185">Reference proteome</keyword>
<comment type="caution">
    <text evidence="2">The sequence shown here is derived from an EMBL/GenBank/DDBJ whole genome shotgun (WGS) entry which is preliminary data.</text>
</comment>
<feature type="compositionally biased region" description="Low complexity" evidence="1">
    <location>
        <begin position="200"/>
        <end position="212"/>
    </location>
</feature>
<feature type="region of interest" description="Disordered" evidence="1">
    <location>
        <begin position="374"/>
        <end position="395"/>
    </location>
</feature>
<dbReference type="Proteomes" id="UP000824540">
    <property type="component" value="Unassembled WGS sequence"/>
</dbReference>
<dbReference type="GO" id="GO:0001725">
    <property type="term" value="C:stress fiber"/>
    <property type="evidence" value="ECO:0007669"/>
    <property type="project" value="TreeGrafter"/>
</dbReference>
<dbReference type="PANTHER" id="PTHR46756:SF26">
    <property type="entry name" value="GAS2-LIKE PROTEIN 2B"/>
    <property type="match status" value="1"/>
</dbReference>
<feature type="region of interest" description="Disordered" evidence="1">
    <location>
        <begin position="503"/>
        <end position="641"/>
    </location>
</feature>
<evidence type="ECO:0000256" key="1">
    <source>
        <dbReference type="SAM" id="MobiDB-lite"/>
    </source>
</evidence>